<dbReference type="VEuPathDB" id="FungiDB:MAPG_07178"/>
<proteinExistence type="predicted"/>
<reference evidence="2" key="4">
    <citation type="journal article" date="2015" name="G3 (Bethesda)">
        <title>Genome sequences of three phytopathogenic species of the Magnaporthaceae family of fungi.</title>
        <authorList>
            <person name="Okagaki L.H."/>
            <person name="Nunes C.C."/>
            <person name="Sailsbery J."/>
            <person name="Clay B."/>
            <person name="Brown D."/>
            <person name="John T."/>
            <person name="Oh Y."/>
            <person name="Young N."/>
            <person name="Fitzgerald M."/>
            <person name="Haas B.J."/>
            <person name="Zeng Q."/>
            <person name="Young S."/>
            <person name="Adiconis X."/>
            <person name="Fan L."/>
            <person name="Levin J.Z."/>
            <person name="Mitchell T.K."/>
            <person name="Okubara P.A."/>
            <person name="Farman M.L."/>
            <person name="Kohn L.M."/>
            <person name="Birren B."/>
            <person name="Ma L.-J."/>
            <person name="Dean R.A."/>
        </authorList>
    </citation>
    <scope>NUCLEOTIDE SEQUENCE</scope>
    <source>
        <strain evidence="2">ATCC 64411 / 73-15</strain>
    </source>
</reference>
<reference evidence="1" key="3">
    <citation type="submission" date="2011-03" db="EMBL/GenBank/DDBJ databases">
        <title>Annotation of Magnaporthe poae ATCC 64411.</title>
        <authorList>
            <person name="Ma L.-J."/>
            <person name="Dead R."/>
            <person name="Young S.K."/>
            <person name="Zeng Q."/>
            <person name="Gargeya S."/>
            <person name="Fitzgerald M."/>
            <person name="Haas B."/>
            <person name="Abouelleil A."/>
            <person name="Alvarado L."/>
            <person name="Arachchi H.M."/>
            <person name="Berlin A."/>
            <person name="Brown A."/>
            <person name="Chapman S.B."/>
            <person name="Chen Z."/>
            <person name="Dunbar C."/>
            <person name="Freedman E."/>
            <person name="Gearin G."/>
            <person name="Gellesch M."/>
            <person name="Goldberg J."/>
            <person name="Griggs A."/>
            <person name="Gujja S."/>
            <person name="Heiman D."/>
            <person name="Howarth C."/>
            <person name="Larson L."/>
            <person name="Lui A."/>
            <person name="MacDonald P.J.P."/>
            <person name="Mehta T."/>
            <person name="Montmayeur A."/>
            <person name="Murphy C."/>
            <person name="Neiman D."/>
            <person name="Pearson M."/>
            <person name="Priest M."/>
            <person name="Roberts A."/>
            <person name="Saif S."/>
            <person name="Shea T."/>
            <person name="Shenoy N."/>
            <person name="Sisk P."/>
            <person name="Stolte C."/>
            <person name="Sykes S."/>
            <person name="Yandava C."/>
            <person name="Wortman J."/>
            <person name="Nusbaum C."/>
            <person name="Birren B."/>
        </authorList>
    </citation>
    <scope>NUCLEOTIDE SEQUENCE</scope>
    <source>
        <strain evidence="1">ATCC 64411</strain>
    </source>
</reference>
<organism evidence="2 3">
    <name type="scientific">Magnaporthiopsis poae (strain ATCC 64411 / 73-15)</name>
    <name type="common">Kentucky bluegrass fungus</name>
    <name type="synonym">Magnaporthe poae</name>
    <dbReference type="NCBI Taxonomy" id="644358"/>
    <lineage>
        <taxon>Eukaryota</taxon>
        <taxon>Fungi</taxon>
        <taxon>Dikarya</taxon>
        <taxon>Ascomycota</taxon>
        <taxon>Pezizomycotina</taxon>
        <taxon>Sordariomycetes</taxon>
        <taxon>Sordariomycetidae</taxon>
        <taxon>Magnaporthales</taxon>
        <taxon>Magnaporthaceae</taxon>
        <taxon>Magnaporthiopsis</taxon>
    </lineage>
</organism>
<evidence type="ECO:0000313" key="3">
    <source>
        <dbReference type="Proteomes" id="UP000011715"/>
    </source>
</evidence>
<evidence type="ECO:0000313" key="2">
    <source>
        <dbReference type="EnsemblFungi" id="MAPG_07178T0"/>
    </source>
</evidence>
<protein>
    <submittedName>
        <fullName evidence="1 2">Uncharacterized protein</fullName>
    </submittedName>
</protein>
<dbReference type="Proteomes" id="UP000011715">
    <property type="component" value="Unassembled WGS sequence"/>
</dbReference>
<name>A0A0C4E3Z6_MAGP6</name>
<dbReference type="EMBL" id="ADBL01001734">
    <property type="status" value="NOT_ANNOTATED_CDS"/>
    <property type="molecule type" value="Genomic_DNA"/>
</dbReference>
<accession>A0A0C4E3Z6</accession>
<dbReference type="EnsemblFungi" id="MAPG_07178T0">
    <property type="protein sequence ID" value="MAPG_07178T0"/>
    <property type="gene ID" value="MAPG_07178"/>
</dbReference>
<dbReference type="STRING" id="644358.A0A0C4E3Z6"/>
<reference evidence="3" key="1">
    <citation type="submission" date="2010-05" db="EMBL/GenBank/DDBJ databases">
        <title>The genome sequence of Magnaporthe poae strain ATCC 64411.</title>
        <authorList>
            <person name="Ma L.-J."/>
            <person name="Dead R."/>
            <person name="Young S."/>
            <person name="Zeng Q."/>
            <person name="Koehrsen M."/>
            <person name="Alvarado L."/>
            <person name="Berlin A."/>
            <person name="Chapman S.B."/>
            <person name="Chen Z."/>
            <person name="Freedman E."/>
            <person name="Gellesch M."/>
            <person name="Goldberg J."/>
            <person name="Griggs A."/>
            <person name="Gujja S."/>
            <person name="Heilman E.R."/>
            <person name="Heiman D."/>
            <person name="Hepburn T."/>
            <person name="Howarth C."/>
            <person name="Jen D."/>
            <person name="Larson L."/>
            <person name="Mehta T."/>
            <person name="Neiman D."/>
            <person name="Pearson M."/>
            <person name="Roberts A."/>
            <person name="Saif S."/>
            <person name="Shea T."/>
            <person name="Shenoy N."/>
            <person name="Sisk P."/>
            <person name="Stolte C."/>
            <person name="Sykes S."/>
            <person name="Walk T."/>
            <person name="White J."/>
            <person name="Yandava C."/>
            <person name="Haas B."/>
            <person name="Nusbaum C."/>
            <person name="Birren B."/>
        </authorList>
    </citation>
    <scope>NUCLEOTIDE SEQUENCE [LARGE SCALE GENOMIC DNA]</scope>
    <source>
        <strain evidence="3">ATCC 64411 / 73-15</strain>
    </source>
</reference>
<sequence length="79" mass="8783">MSVQWRMIGLNNSVRAEYATYRHKHHFALVRSTPRGKNIRYFEYHGNPWDLGSGMANLRSALGASSGNGLCSGNNPSES</sequence>
<dbReference type="AlphaFoldDB" id="A0A0C4E3Z6"/>
<evidence type="ECO:0000313" key="1">
    <source>
        <dbReference type="EMBL" id="KLU88191.1"/>
    </source>
</evidence>
<reference evidence="1" key="2">
    <citation type="submission" date="2010-05" db="EMBL/GenBank/DDBJ databases">
        <title>The Genome Sequence of Magnaporthe poae strain ATCC 64411.</title>
        <authorList>
            <consortium name="The Broad Institute Genome Sequencing Platform"/>
            <consortium name="Broad Institute Genome Sequencing Center for Infectious Disease"/>
            <person name="Ma L.-J."/>
            <person name="Dead R."/>
            <person name="Young S."/>
            <person name="Zeng Q."/>
            <person name="Koehrsen M."/>
            <person name="Alvarado L."/>
            <person name="Berlin A."/>
            <person name="Chapman S.B."/>
            <person name="Chen Z."/>
            <person name="Freedman E."/>
            <person name="Gellesch M."/>
            <person name="Goldberg J."/>
            <person name="Griggs A."/>
            <person name="Gujja S."/>
            <person name="Heilman E.R."/>
            <person name="Heiman D."/>
            <person name="Hepburn T."/>
            <person name="Howarth C."/>
            <person name="Jen D."/>
            <person name="Larson L."/>
            <person name="Mehta T."/>
            <person name="Neiman D."/>
            <person name="Pearson M."/>
            <person name="Roberts A."/>
            <person name="Saif S."/>
            <person name="Shea T."/>
            <person name="Shenoy N."/>
            <person name="Sisk P."/>
            <person name="Stolte C."/>
            <person name="Sykes S."/>
            <person name="Walk T."/>
            <person name="White J."/>
            <person name="Yandava C."/>
            <person name="Haas B."/>
            <person name="Nusbaum C."/>
            <person name="Birren B."/>
        </authorList>
    </citation>
    <scope>NUCLEOTIDE SEQUENCE</scope>
    <source>
        <strain evidence="1">ATCC 64411</strain>
    </source>
</reference>
<reference evidence="2" key="5">
    <citation type="submission" date="2015-06" db="UniProtKB">
        <authorList>
            <consortium name="EnsemblFungi"/>
        </authorList>
    </citation>
    <scope>IDENTIFICATION</scope>
    <source>
        <strain evidence="2">ATCC 64411</strain>
    </source>
</reference>
<dbReference type="OrthoDB" id="5226086at2759"/>
<dbReference type="eggNOG" id="ENOG502T7I3">
    <property type="taxonomic scope" value="Eukaryota"/>
</dbReference>
<gene>
    <name evidence="1" type="ORF">MAPG_07178</name>
</gene>
<keyword evidence="3" id="KW-1185">Reference proteome</keyword>
<dbReference type="EMBL" id="GL876971">
    <property type="protein sequence ID" value="KLU88191.1"/>
    <property type="molecule type" value="Genomic_DNA"/>
</dbReference>